<feature type="transmembrane region" description="Helical" evidence="6">
    <location>
        <begin position="314"/>
        <end position="333"/>
    </location>
</feature>
<dbReference type="CDD" id="cd07042">
    <property type="entry name" value="STAS_SulP_like_sulfate_transporter"/>
    <property type="match status" value="1"/>
</dbReference>
<keyword evidence="9" id="KW-1185">Reference proteome</keyword>
<proteinExistence type="predicted"/>
<dbReference type="OMA" id="TGPMSVT"/>
<dbReference type="RefSeq" id="XP_003044651.1">
    <property type="nucleotide sequence ID" value="XM_003044605.1"/>
</dbReference>
<dbReference type="InParanoid" id="C7Z8H3"/>
<feature type="transmembrane region" description="Helical" evidence="6">
    <location>
        <begin position="456"/>
        <end position="475"/>
    </location>
</feature>
<dbReference type="GO" id="GO:0016020">
    <property type="term" value="C:membrane"/>
    <property type="evidence" value="ECO:0007669"/>
    <property type="project" value="UniProtKB-SubCell"/>
</dbReference>
<dbReference type="KEGG" id="nhe:NECHADRAFT_70017"/>
<feature type="compositionally biased region" description="Low complexity" evidence="5">
    <location>
        <begin position="37"/>
        <end position="46"/>
    </location>
</feature>
<evidence type="ECO:0000256" key="1">
    <source>
        <dbReference type="ARBA" id="ARBA00004141"/>
    </source>
</evidence>
<evidence type="ECO:0000256" key="6">
    <source>
        <dbReference type="SAM" id="Phobius"/>
    </source>
</evidence>
<feature type="region of interest" description="Disordered" evidence="5">
    <location>
        <begin position="1"/>
        <end position="129"/>
    </location>
</feature>
<dbReference type="PANTHER" id="PTHR11814">
    <property type="entry name" value="SULFATE TRANSPORTER"/>
    <property type="match status" value="1"/>
</dbReference>
<dbReference type="Pfam" id="PF00916">
    <property type="entry name" value="Sulfate_transp"/>
    <property type="match status" value="1"/>
</dbReference>
<feature type="compositionally biased region" description="Polar residues" evidence="5">
    <location>
        <begin position="67"/>
        <end position="81"/>
    </location>
</feature>
<feature type="transmembrane region" description="Helical" evidence="6">
    <location>
        <begin position="495"/>
        <end position="514"/>
    </location>
</feature>
<keyword evidence="4 6" id="KW-0472">Membrane</keyword>
<evidence type="ECO:0000256" key="5">
    <source>
        <dbReference type="SAM" id="MobiDB-lite"/>
    </source>
</evidence>
<dbReference type="InterPro" id="IPR002645">
    <property type="entry name" value="STAS_dom"/>
</dbReference>
<sequence length="783" mass="85227">MVNRPSHSRTNSHTDHRPAQPSALRQALSAQNRSDSDNGSGSSAPMASPPASPGPTSGAPISEIFASESTPLMQGNNTTSTNHRRSSIHPAHPGVCSHGTFSPRPSSPAMTMQSTDEDGSDTGGSGTHIPVLDSAITTIVGHDDWKRWLKKRMRTKKMGHSSVLAEQAGFEDTAFMYLAYYVPCLNWMRQYKLSYLRGDLVAAVTMASFYLPMALSLAANLAHVPPIHGLYAFVFNPFIYALLGSCPQMVVGPEAAGSLLVGTVVKQNVGSGDDEENDLLHAQICGIVAGMAGAMVLIAGLGRLGFLDSVLSKPFLRGFISAIGFVIAVDQLIPELGLAKLADEVGVSHGSPVEKIQFMVRNIHESHGLTFAIAGISFLFIMICRETKNRLQPRFPGVAYIPDRFFVVVVSAILCWKLDWENKGVEILGTVKAANGNLLAFQWPFKLEHMPHIRSAMSTSFLIALLGFFESSVAAKSLGSSETIQGIQLSANRELIALGIANMVGGCFMSLPAFGGYGRSKVNKSTGGKTNATIHCYLNNADTFQKPVLSAMISVVAWSLIEEAPHDITFFLKIRGWTELGLMAIIFLATMFYSLTLGMAFGVGLSMLMVIKHSTRPRIQILGRIPGTNRFENAEGERSSLEFVEGCLIVKIPEPLTFANTGELKSRLRRLELYGTSKAHPALPRLRSLDSNRNVIFDIHGVTSMDGSGTQVLTEIVRNYHDRKVRVFFSRPPQRRDHPVWHLMVNSGIVELAGGEGHFVNDVEEALRLTEYEESVTGESSRR</sequence>
<dbReference type="AlphaFoldDB" id="C7Z8H3"/>
<accession>C7Z8H3</accession>
<feature type="domain" description="STAS" evidence="7">
    <location>
        <begin position="637"/>
        <end position="770"/>
    </location>
</feature>
<dbReference type="VEuPathDB" id="FungiDB:NECHADRAFT_70017"/>
<evidence type="ECO:0000256" key="2">
    <source>
        <dbReference type="ARBA" id="ARBA00022692"/>
    </source>
</evidence>
<dbReference type="OrthoDB" id="427213at2759"/>
<dbReference type="HOGENOM" id="CLU_003182_10_0_1"/>
<protein>
    <recommendedName>
        <fullName evidence="7">STAS domain-containing protein</fullName>
    </recommendedName>
</protein>
<dbReference type="Proteomes" id="UP000005206">
    <property type="component" value="Chromosome 6"/>
</dbReference>
<dbReference type="GO" id="GO:0055085">
    <property type="term" value="P:transmembrane transport"/>
    <property type="evidence" value="ECO:0007669"/>
    <property type="project" value="InterPro"/>
</dbReference>
<evidence type="ECO:0000259" key="7">
    <source>
        <dbReference type="PROSITE" id="PS50801"/>
    </source>
</evidence>
<dbReference type="FunCoup" id="C7Z8H3">
    <property type="interactions" value="293"/>
</dbReference>
<evidence type="ECO:0000256" key="3">
    <source>
        <dbReference type="ARBA" id="ARBA00022989"/>
    </source>
</evidence>
<keyword evidence="2 6" id="KW-0812">Transmembrane</keyword>
<feature type="compositionally biased region" description="Polar residues" evidence="5">
    <location>
        <begin position="99"/>
        <end position="113"/>
    </location>
</feature>
<keyword evidence="3 6" id="KW-1133">Transmembrane helix</keyword>
<dbReference type="eggNOG" id="KOG0236">
    <property type="taxonomic scope" value="Eukaryota"/>
</dbReference>
<evidence type="ECO:0000256" key="4">
    <source>
        <dbReference type="ARBA" id="ARBA00023136"/>
    </source>
</evidence>
<feature type="transmembrane region" description="Helical" evidence="6">
    <location>
        <begin position="229"/>
        <end position="250"/>
    </location>
</feature>
<gene>
    <name evidence="8" type="ORF">NECHADRAFT_70017</name>
</gene>
<dbReference type="InterPro" id="IPR001902">
    <property type="entry name" value="SLC26A/SulP_fam"/>
</dbReference>
<dbReference type="InterPro" id="IPR011547">
    <property type="entry name" value="SLC26A/SulP_dom"/>
</dbReference>
<dbReference type="STRING" id="660122.C7Z8H3"/>
<comment type="subcellular location">
    <subcellularLocation>
        <location evidence="1">Membrane</location>
        <topology evidence="1">Multi-pass membrane protein</topology>
    </subcellularLocation>
</comment>
<dbReference type="Pfam" id="PF01740">
    <property type="entry name" value="STAS"/>
    <property type="match status" value="1"/>
</dbReference>
<dbReference type="GeneID" id="9673033"/>
<feature type="transmembrane region" description="Helical" evidence="6">
    <location>
        <begin position="367"/>
        <end position="384"/>
    </location>
</feature>
<organism evidence="8 9">
    <name type="scientific">Fusarium vanettenii (strain ATCC MYA-4622 / CBS 123669 / FGSC 9596 / NRRL 45880 / 77-13-4)</name>
    <name type="common">Fusarium solani subsp. pisi</name>
    <dbReference type="NCBI Taxonomy" id="660122"/>
    <lineage>
        <taxon>Eukaryota</taxon>
        <taxon>Fungi</taxon>
        <taxon>Dikarya</taxon>
        <taxon>Ascomycota</taxon>
        <taxon>Pezizomycotina</taxon>
        <taxon>Sordariomycetes</taxon>
        <taxon>Hypocreomycetidae</taxon>
        <taxon>Hypocreales</taxon>
        <taxon>Nectriaceae</taxon>
        <taxon>Fusarium</taxon>
        <taxon>Fusarium solani species complex</taxon>
        <taxon>Fusarium vanettenii</taxon>
    </lineage>
</organism>
<dbReference type="InterPro" id="IPR036513">
    <property type="entry name" value="STAS_dom_sf"/>
</dbReference>
<feature type="transmembrane region" description="Helical" evidence="6">
    <location>
        <begin position="581"/>
        <end position="611"/>
    </location>
</feature>
<feature type="transmembrane region" description="Helical" evidence="6">
    <location>
        <begin position="200"/>
        <end position="222"/>
    </location>
</feature>
<evidence type="ECO:0000313" key="9">
    <source>
        <dbReference type="Proteomes" id="UP000005206"/>
    </source>
</evidence>
<dbReference type="EMBL" id="GG698912">
    <property type="protein sequence ID" value="EEU38938.1"/>
    <property type="molecule type" value="Genomic_DNA"/>
</dbReference>
<dbReference type="PROSITE" id="PS50801">
    <property type="entry name" value="STAS"/>
    <property type="match status" value="1"/>
</dbReference>
<feature type="transmembrane region" description="Helical" evidence="6">
    <location>
        <begin position="280"/>
        <end position="302"/>
    </location>
</feature>
<dbReference type="Gene3D" id="3.30.750.24">
    <property type="entry name" value="STAS domain"/>
    <property type="match status" value="1"/>
</dbReference>
<dbReference type="SUPFAM" id="SSF52091">
    <property type="entry name" value="SpoIIaa-like"/>
    <property type="match status" value="1"/>
</dbReference>
<reference evidence="8 9" key="1">
    <citation type="journal article" date="2009" name="PLoS Genet.">
        <title>The genome of Nectria haematococca: contribution of supernumerary chromosomes to gene expansion.</title>
        <authorList>
            <person name="Coleman J.J."/>
            <person name="Rounsley S.D."/>
            <person name="Rodriguez-Carres M."/>
            <person name="Kuo A."/>
            <person name="Wasmann C.C."/>
            <person name="Grimwood J."/>
            <person name="Schmutz J."/>
            <person name="Taga M."/>
            <person name="White G.J."/>
            <person name="Zhou S."/>
            <person name="Schwartz D.C."/>
            <person name="Freitag M."/>
            <person name="Ma L.J."/>
            <person name="Danchin E.G."/>
            <person name="Henrissat B."/>
            <person name="Coutinho P.M."/>
            <person name="Nelson D.R."/>
            <person name="Straney D."/>
            <person name="Napoli C.A."/>
            <person name="Barker B.M."/>
            <person name="Gribskov M."/>
            <person name="Rep M."/>
            <person name="Kroken S."/>
            <person name="Molnar I."/>
            <person name="Rensing C."/>
            <person name="Kennell J.C."/>
            <person name="Zamora J."/>
            <person name="Farman M.L."/>
            <person name="Selker E.U."/>
            <person name="Salamov A."/>
            <person name="Shapiro H."/>
            <person name="Pangilinan J."/>
            <person name="Lindquist E."/>
            <person name="Lamers C."/>
            <person name="Grigoriev I.V."/>
            <person name="Geiser D.M."/>
            <person name="Covert S.F."/>
            <person name="Temporini E."/>
            <person name="Vanetten H.D."/>
        </authorList>
    </citation>
    <scope>NUCLEOTIDE SEQUENCE [LARGE SCALE GENOMIC DNA]</scope>
    <source>
        <strain evidence="9">ATCC MYA-4622 / CBS 123669 / FGSC 9596 / NRRL 45880 / 77-13-4</strain>
    </source>
</reference>
<dbReference type="FunFam" id="3.30.750.24:FF:000036">
    <property type="entry name" value="Putative sulfate transporter YPR003C"/>
    <property type="match status" value="1"/>
</dbReference>
<name>C7Z8H3_FUSV7</name>
<evidence type="ECO:0000313" key="8">
    <source>
        <dbReference type="EMBL" id="EEU38938.1"/>
    </source>
</evidence>